<dbReference type="SUPFAM" id="SSF52777">
    <property type="entry name" value="CoA-dependent acyltransferases"/>
    <property type="match status" value="2"/>
</dbReference>
<evidence type="ECO:0000313" key="2">
    <source>
        <dbReference type="EMBL" id="EMS71245.1"/>
    </source>
</evidence>
<evidence type="ECO:0000313" key="3">
    <source>
        <dbReference type="Proteomes" id="UP000014155"/>
    </source>
</evidence>
<dbReference type="PANTHER" id="PTHR28037">
    <property type="entry name" value="ALCOHOL O-ACETYLTRANSFERASE 1-RELATED"/>
    <property type="match status" value="1"/>
</dbReference>
<sequence length="419" mass="48296">MKYKAEIFDHLQYLYNTTGFNDHQVHCVIKFEKKVDPIAMKKAVEILINTVPILSRVYKHGNSSPFWEDSEKIHISEYFYVVESYKEFEAFTFSKTDEEFGPQIKICLLQSESDSLSIVINHMITDGAGIKQCAYLLSEIYSRLLIDPDYKPEYVIDSDRGFKHVISGLSLIDKIKILIFNKKDNNQSSDHKFPMSRNESISPFILTHEVSSERYAQILNFCKINKVTVNDVMLTAYFRVLSRILKIDGELFGIPIMIDMRRHLKDKNLNSLTNLSSTVIINACVYQEESFSQTLEKISNEMKNKKNNYLGLNTFLKLDTLFRFCKGSLPYKILKHSLKNPNICMTNIGIIDSKKLVFEGSPISNAFICGSIKYRPHFQMAVSSFNNRMTLSVNLYGSQEDRDTIGEFFSLIDAELIKL</sequence>
<name>S0FHK3_RUMCE</name>
<dbReference type="STRING" id="1195236.CTER_2871"/>
<dbReference type="PANTHER" id="PTHR28037:SF1">
    <property type="entry name" value="ALCOHOL O-ACETYLTRANSFERASE 1-RELATED"/>
    <property type="match status" value="1"/>
</dbReference>
<dbReference type="PATRIC" id="fig|1195236.3.peg.3191"/>
<dbReference type="Gene3D" id="3.30.559.30">
    <property type="entry name" value="Nonribosomal peptide synthetase, condensation domain"/>
    <property type="match status" value="1"/>
</dbReference>
<gene>
    <name evidence="2" type="ORF">CTER_2871</name>
</gene>
<dbReference type="Pfam" id="PF06974">
    <property type="entry name" value="WS_DGAT_C"/>
    <property type="match status" value="1"/>
</dbReference>
<reference evidence="2 3" key="1">
    <citation type="journal article" date="2013" name="Genome Announc.">
        <title>Draft Genome Sequence of the Cellulolytic, Mesophilic, Anaerobic Bacterium Clostridium termitidis Strain CT1112 (DSM 5398).</title>
        <authorList>
            <person name="Lal S."/>
            <person name="Ramachandran U."/>
            <person name="Zhang X."/>
            <person name="Munir R."/>
            <person name="Sparling R."/>
            <person name="Levin D.B."/>
        </authorList>
    </citation>
    <scope>NUCLEOTIDE SEQUENCE [LARGE SCALE GENOMIC DNA]</scope>
    <source>
        <strain evidence="2 3">CT1112</strain>
    </source>
</reference>
<organism evidence="2 3">
    <name type="scientific">Ruminiclostridium cellobioparum subsp. termitidis CT1112</name>
    <dbReference type="NCBI Taxonomy" id="1195236"/>
    <lineage>
        <taxon>Bacteria</taxon>
        <taxon>Bacillati</taxon>
        <taxon>Bacillota</taxon>
        <taxon>Clostridia</taxon>
        <taxon>Eubacteriales</taxon>
        <taxon>Oscillospiraceae</taxon>
        <taxon>Ruminiclostridium</taxon>
    </lineage>
</organism>
<dbReference type="RefSeq" id="WP_004626750.1">
    <property type="nucleotide sequence ID" value="NZ_AORV01000040.1"/>
</dbReference>
<dbReference type="eggNOG" id="COG4908">
    <property type="taxonomic scope" value="Bacteria"/>
</dbReference>
<comment type="caution">
    <text evidence="2">The sequence shown here is derived from an EMBL/GenBank/DDBJ whole genome shotgun (WGS) entry which is preliminary data.</text>
</comment>
<dbReference type="EMBL" id="AORV01000040">
    <property type="protein sequence ID" value="EMS71245.1"/>
    <property type="molecule type" value="Genomic_DNA"/>
</dbReference>
<dbReference type="InterPro" id="IPR052058">
    <property type="entry name" value="Alcohol_O-acetyltransferase"/>
</dbReference>
<protein>
    <submittedName>
        <fullName evidence="2">Putative NRPS condensation (Elongation) domain containing protein</fullName>
    </submittedName>
</protein>
<proteinExistence type="predicted"/>
<evidence type="ECO:0000259" key="1">
    <source>
        <dbReference type="Pfam" id="PF06974"/>
    </source>
</evidence>
<dbReference type="InterPro" id="IPR009721">
    <property type="entry name" value="O-acyltransferase_WSD1_C"/>
</dbReference>
<dbReference type="Proteomes" id="UP000014155">
    <property type="component" value="Unassembled WGS sequence"/>
</dbReference>
<keyword evidence="3" id="KW-1185">Reference proteome</keyword>
<dbReference type="AlphaFoldDB" id="S0FHK3"/>
<feature type="domain" description="O-acyltransferase WSD1 C-terminal" evidence="1">
    <location>
        <begin position="277"/>
        <end position="393"/>
    </location>
</feature>
<accession>S0FHK3</accession>